<dbReference type="Proteomes" id="UP001149079">
    <property type="component" value="Unassembled WGS sequence"/>
</dbReference>
<comment type="caution">
    <text evidence="1">The sequence shown here is derived from an EMBL/GenBank/DDBJ whole genome shotgun (WGS) entry which is preliminary data.</text>
</comment>
<dbReference type="AlphaFoldDB" id="A0A9W9GJJ2"/>
<name>A0A9W9GJJ2_9EURO</name>
<protein>
    <submittedName>
        <fullName evidence="1">Uncharacterized protein</fullName>
    </submittedName>
</protein>
<keyword evidence="2" id="KW-1185">Reference proteome</keyword>
<dbReference type="OrthoDB" id="4453902at2759"/>
<dbReference type="EMBL" id="JAPQKL010000007">
    <property type="protein sequence ID" value="KAJ5121603.1"/>
    <property type="molecule type" value="Genomic_DNA"/>
</dbReference>
<gene>
    <name evidence="1" type="ORF">N7515_009564</name>
</gene>
<dbReference type="RefSeq" id="XP_056518107.1">
    <property type="nucleotide sequence ID" value="XM_056670308.1"/>
</dbReference>
<reference evidence="1" key="1">
    <citation type="submission" date="2022-11" db="EMBL/GenBank/DDBJ databases">
        <authorList>
            <person name="Petersen C."/>
        </authorList>
    </citation>
    <scope>NUCLEOTIDE SEQUENCE</scope>
    <source>
        <strain evidence="1">IBT 22155</strain>
    </source>
</reference>
<evidence type="ECO:0000313" key="2">
    <source>
        <dbReference type="Proteomes" id="UP001149079"/>
    </source>
</evidence>
<organism evidence="1 2">
    <name type="scientific">Penicillium bovifimosum</name>
    <dbReference type="NCBI Taxonomy" id="126998"/>
    <lineage>
        <taxon>Eukaryota</taxon>
        <taxon>Fungi</taxon>
        <taxon>Dikarya</taxon>
        <taxon>Ascomycota</taxon>
        <taxon>Pezizomycotina</taxon>
        <taxon>Eurotiomycetes</taxon>
        <taxon>Eurotiomycetidae</taxon>
        <taxon>Eurotiales</taxon>
        <taxon>Aspergillaceae</taxon>
        <taxon>Penicillium</taxon>
    </lineage>
</organism>
<sequence length="249" mass="28906">MDKQTQTRRCDEFKRVYKLLKSCESWFLTPGDLQGLGIYSQQVGMAGDDSVQFDPCFFRPYPEKVLQRYPLDTVSMAADHQTLKRLNNPRDFHTLLREVQNEPGIENPLETAKSRWDRMALLFGSDAWEDHARQTHWHIRSQRMLPRRGLPRGSTLSDLSTIYEESLSAKLKPTCNYELLSDVPANHVENCLTLQEVSAIITVMVARTSNRPFRDHPIHPLHYMEKACFCNILSYGVLRMTKRHRLNGN</sequence>
<proteinExistence type="predicted"/>
<accession>A0A9W9GJJ2</accession>
<evidence type="ECO:0000313" key="1">
    <source>
        <dbReference type="EMBL" id="KAJ5121603.1"/>
    </source>
</evidence>
<reference evidence="1" key="2">
    <citation type="journal article" date="2023" name="IMA Fungus">
        <title>Comparative genomic study of the Penicillium genus elucidates a diverse pangenome and 15 lateral gene transfer events.</title>
        <authorList>
            <person name="Petersen C."/>
            <person name="Sorensen T."/>
            <person name="Nielsen M.R."/>
            <person name="Sondergaard T.E."/>
            <person name="Sorensen J.L."/>
            <person name="Fitzpatrick D.A."/>
            <person name="Frisvad J.C."/>
            <person name="Nielsen K.L."/>
        </authorList>
    </citation>
    <scope>NUCLEOTIDE SEQUENCE</scope>
    <source>
        <strain evidence="1">IBT 22155</strain>
    </source>
</reference>
<dbReference type="GeneID" id="81409478"/>